<dbReference type="STRING" id="147828.A0A4S2M699"/>
<gene>
    <name evidence="1" type="ORF">CRM22_003664</name>
</gene>
<dbReference type="EMBL" id="SJOL01005954">
    <property type="protein sequence ID" value="TGZ69578.1"/>
    <property type="molecule type" value="Genomic_DNA"/>
</dbReference>
<comment type="caution">
    <text evidence="1">The sequence shown here is derived from an EMBL/GenBank/DDBJ whole genome shotgun (WGS) entry which is preliminary data.</text>
</comment>
<dbReference type="AlphaFoldDB" id="A0A4S2M699"/>
<dbReference type="Proteomes" id="UP000308267">
    <property type="component" value="Unassembled WGS sequence"/>
</dbReference>
<proteinExistence type="predicted"/>
<protein>
    <submittedName>
        <fullName evidence="1">Uncharacterized protein</fullName>
    </submittedName>
</protein>
<keyword evidence="2" id="KW-1185">Reference proteome</keyword>
<evidence type="ECO:0000313" key="2">
    <source>
        <dbReference type="Proteomes" id="UP000308267"/>
    </source>
</evidence>
<evidence type="ECO:0000313" key="1">
    <source>
        <dbReference type="EMBL" id="TGZ69578.1"/>
    </source>
</evidence>
<accession>A0A4S2M699</accession>
<sequence length="161" mass="17891">MAQLNMPRIQPSLQPPGMFHLFDDFVFWSFRIKLLLSSVPPEQHGQLILSYLDDSAARRIVHSGLLLPALPDTIWTHLTSLLDTRPPSNVSQSLPNVNPLANTSMFHSHPPARNFSAPISIPDRMCSDLGTVTTTKPVSQFNRTRGFTQTVCSSPDNEADN</sequence>
<organism evidence="1 2">
    <name type="scientific">Opisthorchis felineus</name>
    <dbReference type="NCBI Taxonomy" id="147828"/>
    <lineage>
        <taxon>Eukaryota</taxon>
        <taxon>Metazoa</taxon>
        <taxon>Spiralia</taxon>
        <taxon>Lophotrochozoa</taxon>
        <taxon>Platyhelminthes</taxon>
        <taxon>Trematoda</taxon>
        <taxon>Digenea</taxon>
        <taxon>Opisthorchiida</taxon>
        <taxon>Opisthorchiata</taxon>
        <taxon>Opisthorchiidae</taxon>
        <taxon>Opisthorchis</taxon>
    </lineage>
</organism>
<name>A0A4S2M699_OPIFE</name>
<reference evidence="1 2" key="1">
    <citation type="journal article" date="2019" name="BMC Genomics">
        <title>New insights from Opisthorchis felineus genome: update on genomics of the epidemiologically important liver flukes.</title>
        <authorList>
            <person name="Ershov N.I."/>
            <person name="Mordvinov V.A."/>
            <person name="Prokhortchouk E.B."/>
            <person name="Pakharukova M.Y."/>
            <person name="Gunbin K.V."/>
            <person name="Ustyantsev K."/>
            <person name="Genaev M.A."/>
            <person name="Blinov A.G."/>
            <person name="Mazur A."/>
            <person name="Boulygina E."/>
            <person name="Tsygankova S."/>
            <person name="Khrameeva E."/>
            <person name="Chekanov N."/>
            <person name="Fan G."/>
            <person name="Xiao A."/>
            <person name="Zhang H."/>
            <person name="Xu X."/>
            <person name="Yang H."/>
            <person name="Solovyev V."/>
            <person name="Lee S.M."/>
            <person name="Liu X."/>
            <person name="Afonnikov D.A."/>
            <person name="Skryabin K.G."/>
        </authorList>
    </citation>
    <scope>NUCLEOTIDE SEQUENCE [LARGE SCALE GENOMIC DNA]</scope>
    <source>
        <strain evidence="1">AK-0245</strain>
        <tissue evidence="1">Whole organism</tissue>
    </source>
</reference>